<keyword evidence="1" id="KW-0547">Nucleotide-binding</keyword>
<protein>
    <submittedName>
        <fullName evidence="2">50S ribosome-binding GTPase</fullName>
    </submittedName>
</protein>
<accession>A0A941HP32</accession>
<dbReference type="GO" id="GO:0006576">
    <property type="term" value="P:biogenic amine metabolic process"/>
    <property type="evidence" value="ECO:0007669"/>
    <property type="project" value="InterPro"/>
</dbReference>
<dbReference type="Proteomes" id="UP000675379">
    <property type="component" value="Unassembled WGS sequence"/>
</dbReference>
<dbReference type="CDD" id="cd00882">
    <property type="entry name" value="Ras_like_GTPase"/>
    <property type="match status" value="1"/>
</dbReference>
<evidence type="ECO:0000313" key="3">
    <source>
        <dbReference type="Proteomes" id="UP000675379"/>
    </source>
</evidence>
<dbReference type="PIRSF" id="PIRSF036409">
    <property type="entry name" value="EutP_PduV"/>
    <property type="match status" value="1"/>
</dbReference>
<dbReference type="RefSeq" id="WP_211799403.1">
    <property type="nucleotide sequence ID" value="NZ_JAGSCS010000001.1"/>
</dbReference>
<dbReference type="SUPFAM" id="SSF52540">
    <property type="entry name" value="P-loop containing nucleoside triphosphate hydrolases"/>
    <property type="match status" value="1"/>
</dbReference>
<dbReference type="PANTHER" id="PTHR40453:SF1">
    <property type="entry name" value="PROTEIN YOEF"/>
    <property type="match status" value="1"/>
</dbReference>
<keyword evidence="3" id="KW-1185">Reference proteome</keyword>
<dbReference type="GO" id="GO:0005524">
    <property type="term" value="F:ATP binding"/>
    <property type="evidence" value="ECO:0007669"/>
    <property type="project" value="UniProtKB-UniRule"/>
</dbReference>
<evidence type="ECO:0000313" key="2">
    <source>
        <dbReference type="EMBL" id="MBR0574889.1"/>
    </source>
</evidence>
<organism evidence="2 3">
    <name type="scientific">Proteiniclasticum sediminis</name>
    <dbReference type="NCBI Taxonomy" id="2804028"/>
    <lineage>
        <taxon>Bacteria</taxon>
        <taxon>Bacillati</taxon>
        <taxon>Bacillota</taxon>
        <taxon>Clostridia</taxon>
        <taxon>Eubacteriales</taxon>
        <taxon>Clostridiaceae</taxon>
        <taxon>Proteiniclasticum</taxon>
    </lineage>
</organism>
<comment type="caution">
    <text evidence="2">The sequence shown here is derived from an EMBL/GenBank/DDBJ whole genome shotgun (WGS) entry which is preliminary data.</text>
</comment>
<sequence>MRRMMLVGRSESGKTTLTQALRGEKIHYSKTQSIHYHEVIIDTPGEYAENKDLAAALAVYSYEADVIGLLISATEPYSLYPPNVTGSVNREVIGIVTKVDKEDGDPLLAEAWLRLSGCEKVFQVSAVTGAGMDPLLAFLMEDIEIWT</sequence>
<proteinExistence type="inferred from homology"/>
<dbReference type="EMBL" id="JAGSCS010000001">
    <property type="protein sequence ID" value="MBR0574889.1"/>
    <property type="molecule type" value="Genomic_DNA"/>
</dbReference>
<dbReference type="InterPro" id="IPR012381">
    <property type="entry name" value="EutP_PduV"/>
</dbReference>
<reference evidence="2" key="1">
    <citation type="submission" date="2021-04" db="EMBL/GenBank/DDBJ databases">
        <title>Proteiniclasticum sedimins sp. nov., an obligate anaerobic bacterium isolated from anaerobic sludge.</title>
        <authorList>
            <person name="Liu J."/>
        </authorList>
    </citation>
    <scope>NUCLEOTIDE SEQUENCE</scope>
    <source>
        <strain evidence="2">BAD-10</strain>
    </source>
</reference>
<name>A0A941HP32_9CLOT</name>
<evidence type="ECO:0000256" key="1">
    <source>
        <dbReference type="PIRNR" id="PIRNR036409"/>
    </source>
</evidence>
<comment type="similarity">
    <text evidence="1">Belongs to the EutP/PduV family.</text>
</comment>
<dbReference type="Pfam" id="PF10662">
    <property type="entry name" value="PduV-EutP"/>
    <property type="match status" value="1"/>
</dbReference>
<dbReference type="InterPro" id="IPR027417">
    <property type="entry name" value="P-loop_NTPase"/>
</dbReference>
<dbReference type="Gene3D" id="3.40.50.300">
    <property type="entry name" value="P-loop containing nucleotide triphosphate hydrolases"/>
    <property type="match status" value="1"/>
</dbReference>
<dbReference type="PANTHER" id="PTHR40453">
    <property type="entry name" value="PROTEIN YOEF"/>
    <property type="match status" value="1"/>
</dbReference>
<dbReference type="AlphaFoldDB" id="A0A941HP32"/>
<gene>
    <name evidence="2" type="ORF">KCG48_00905</name>
</gene>